<evidence type="ECO:0000256" key="5">
    <source>
        <dbReference type="ARBA" id="ARBA00022605"/>
    </source>
</evidence>
<dbReference type="InterPro" id="IPR015422">
    <property type="entry name" value="PyrdxlP-dep_Trfase_small"/>
</dbReference>
<keyword evidence="8" id="KW-0368">Histidine biosynthesis</keyword>
<dbReference type="EC" id="2.6.1.9" evidence="3"/>
<dbReference type="Gene3D" id="3.40.640.10">
    <property type="entry name" value="Type I PLP-dependent aspartate aminotransferase-like (Major domain)"/>
    <property type="match status" value="1"/>
</dbReference>
<evidence type="ECO:0000313" key="11">
    <source>
        <dbReference type="EMBL" id="KEQ13960.1"/>
    </source>
</evidence>
<dbReference type="RefSeq" id="WP_034841669.1">
    <property type="nucleotide sequence ID" value="NZ_JOKH01000008.1"/>
</dbReference>
<evidence type="ECO:0000259" key="10">
    <source>
        <dbReference type="Pfam" id="PF00155"/>
    </source>
</evidence>
<dbReference type="InterPro" id="IPR015424">
    <property type="entry name" value="PyrdxlP-dep_Trfase"/>
</dbReference>
<dbReference type="STRING" id="1137799.GZ78_25255"/>
<dbReference type="EMBL" id="JOKH01000008">
    <property type="protein sequence ID" value="KEQ13960.1"/>
    <property type="molecule type" value="Genomic_DNA"/>
</dbReference>
<dbReference type="GO" id="GO:0004400">
    <property type="term" value="F:histidinol-phosphate transaminase activity"/>
    <property type="evidence" value="ECO:0007669"/>
    <property type="project" value="UniProtKB-EC"/>
</dbReference>
<comment type="caution">
    <text evidence="11">The sequence shown here is derived from an EMBL/GenBank/DDBJ whole genome shotgun (WGS) entry which is preliminary data.</text>
</comment>
<dbReference type="Proteomes" id="UP000028073">
    <property type="component" value="Unassembled WGS sequence"/>
</dbReference>
<dbReference type="Gene3D" id="3.90.1150.10">
    <property type="entry name" value="Aspartate Aminotransferase, domain 1"/>
    <property type="match status" value="1"/>
</dbReference>
<keyword evidence="12" id="KW-1185">Reference proteome</keyword>
<keyword evidence="5" id="KW-0028">Amino-acid biosynthesis</keyword>
<comment type="similarity">
    <text evidence="2">Belongs to the class-II pyridoxal-phosphate-dependent aminotransferase family. Histidinol-phosphate aminotransferase subfamily.</text>
</comment>
<dbReference type="AlphaFoldDB" id="A0A081N687"/>
<dbReference type="InterPro" id="IPR004839">
    <property type="entry name" value="Aminotransferase_I/II_large"/>
</dbReference>
<evidence type="ECO:0000256" key="6">
    <source>
        <dbReference type="ARBA" id="ARBA00022679"/>
    </source>
</evidence>
<sequence length="350" mass="39139">MSIIKSHIAQMGAYKPPLEGRDPHDHLLLDFNERTLPVCPSVKQAMIDFIQDDRLQCYPSYGNITAKIAEYCDVDPEQVMITNGSDQGIEMIIRSTCREGEEAIIPGPSFAMYSQVAKVENLKIIEPSFSKETGFPKQKVLDALSDKTRLIVISNPNNPSGTIAPREDILEIAAAAPDAAILVDECYFEYTRKTVADAVDQHPNLLITRTFSKTWGLPSVRLGYVISHAENIRALLNVRGPYDINQLAVVAIDAALSNPGYTERYVKEVMEVSKPLLEAFLNEKGIDYWPSVANFIWTFPDNPNEIEKHLRAHHILIRPKADESGRVGLRINLGNKAQTENLIRTLSQII</sequence>
<dbReference type="SUPFAM" id="SSF53383">
    <property type="entry name" value="PLP-dependent transferases"/>
    <property type="match status" value="1"/>
</dbReference>
<dbReference type="CDD" id="cd00609">
    <property type="entry name" value="AAT_like"/>
    <property type="match status" value="1"/>
</dbReference>
<proteinExistence type="inferred from homology"/>
<dbReference type="OrthoDB" id="9809616at2"/>
<feature type="domain" description="Aminotransferase class I/classII large" evidence="10">
    <location>
        <begin position="28"/>
        <end position="345"/>
    </location>
</feature>
<keyword evidence="4 11" id="KW-0032">Aminotransferase</keyword>
<accession>A0A081N687</accession>
<dbReference type="PANTHER" id="PTHR43643:SF6">
    <property type="entry name" value="HISTIDINOL-PHOSPHATE AMINOTRANSFERASE"/>
    <property type="match status" value="1"/>
</dbReference>
<comment type="catalytic activity">
    <reaction evidence="9">
        <text>L-histidinol phosphate + 2-oxoglutarate = 3-(imidazol-4-yl)-2-oxopropyl phosphate + L-glutamate</text>
        <dbReference type="Rhea" id="RHEA:23744"/>
        <dbReference type="ChEBI" id="CHEBI:16810"/>
        <dbReference type="ChEBI" id="CHEBI:29985"/>
        <dbReference type="ChEBI" id="CHEBI:57766"/>
        <dbReference type="ChEBI" id="CHEBI:57980"/>
        <dbReference type="EC" id="2.6.1.9"/>
    </reaction>
</comment>
<comment type="pathway">
    <text evidence="1">Amino-acid biosynthesis; L-histidine biosynthesis; L-histidine from 5-phospho-alpha-D-ribose 1-diphosphate: step 7/9.</text>
</comment>
<evidence type="ECO:0000256" key="2">
    <source>
        <dbReference type="ARBA" id="ARBA00007970"/>
    </source>
</evidence>
<evidence type="ECO:0000313" key="12">
    <source>
        <dbReference type="Proteomes" id="UP000028073"/>
    </source>
</evidence>
<reference evidence="11 12" key="1">
    <citation type="submission" date="2014-06" db="EMBL/GenBank/DDBJ databases">
        <title>Whole Genome Sequences of Three Symbiotic Endozoicomonas Bacteria.</title>
        <authorList>
            <person name="Neave M.J."/>
            <person name="Apprill A."/>
            <person name="Voolstra C.R."/>
        </authorList>
    </citation>
    <scope>NUCLEOTIDE SEQUENCE [LARGE SCALE GENOMIC DNA]</scope>
    <source>
        <strain evidence="11 12">DSM 25634</strain>
    </source>
</reference>
<evidence type="ECO:0000256" key="7">
    <source>
        <dbReference type="ARBA" id="ARBA00022898"/>
    </source>
</evidence>
<keyword evidence="6 11" id="KW-0808">Transferase</keyword>
<dbReference type="GO" id="GO:0000105">
    <property type="term" value="P:L-histidine biosynthetic process"/>
    <property type="evidence" value="ECO:0007669"/>
    <property type="project" value="UniProtKB-KW"/>
</dbReference>
<dbReference type="PANTHER" id="PTHR43643">
    <property type="entry name" value="HISTIDINOL-PHOSPHATE AMINOTRANSFERASE 2"/>
    <property type="match status" value="1"/>
</dbReference>
<evidence type="ECO:0000256" key="8">
    <source>
        <dbReference type="ARBA" id="ARBA00023102"/>
    </source>
</evidence>
<dbReference type="InterPro" id="IPR050106">
    <property type="entry name" value="HistidinolP_aminotransfase"/>
</dbReference>
<dbReference type="InterPro" id="IPR015421">
    <property type="entry name" value="PyrdxlP-dep_Trfase_major"/>
</dbReference>
<organism evidence="11 12">
    <name type="scientific">Endozoicomonas numazuensis</name>
    <dbReference type="NCBI Taxonomy" id="1137799"/>
    <lineage>
        <taxon>Bacteria</taxon>
        <taxon>Pseudomonadati</taxon>
        <taxon>Pseudomonadota</taxon>
        <taxon>Gammaproteobacteria</taxon>
        <taxon>Oceanospirillales</taxon>
        <taxon>Endozoicomonadaceae</taxon>
        <taxon>Endozoicomonas</taxon>
    </lineage>
</organism>
<evidence type="ECO:0000256" key="1">
    <source>
        <dbReference type="ARBA" id="ARBA00005011"/>
    </source>
</evidence>
<evidence type="ECO:0000256" key="9">
    <source>
        <dbReference type="ARBA" id="ARBA00047481"/>
    </source>
</evidence>
<dbReference type="GO" id="GO:0030170">
    <property type="term" value="F:pyridoxal phosphate binding"/>
    <property type="evidence" value="ECO:0007669"/>
    <property type="project" value="InterPro"/>
</dbReference>
<protein>
    <recommendedName>
        <fullName evidence="3">histidinol-phosphate transaminase</fullName>
        <ecNumber evidence="3">2.6.1.9</ecNumber>
    </recommendedName>
</protein>
<dbReference type="Pfam" id="PF00155">
    <property type="entry name" value="Aminotran_1_2"/>
    <property type="match status" value="1"/>
</dbReference>
<keyword evidence="7" id="KW-0663">Pyridoxal phosphate</keyword>
<evidence type="ECO:0000256" key="4">
    <source>
        <dbReference type="ARBA" id="ARBA00022576"/>
    </source>
</evidence>
<dbReference type="eggNOG" id="COG0079">
    <property type="taxonomic scope" value="Bacteria"/>
</dbReference>
<gene>
    <name evidence="11" type="ORF">GZ78_25255</name>
</gene>
<name>A0A081N687_9GAMM</name>
<evidence type="ECO:0000256" key="3">
    <source>
        <dbReference type="ARBA" id="ARBA00012748"/>
    </source>
</evidence>